<protein>
    <submittedName>
        <fullName evidence="5">Precorrin-6A/cobalt-precorrin-6A reductase</fullName>
    </submittedName>
    <submittedName>
        <fullName evidence="4">Precorrin-6x reductase</fullName>
    </submittedName>
</protein>
<dbReference type="UniPathway" id="UPA00148"/>
<dbReference type="Proteomes" id="UP000182836">
    <property type="component" value="Unassembled WGS sequence"/>
</dbReference>
<dbReference type="OrthoDB" id="9780707at2"/>
<dbReference type="GO" id="GO:0009236">
    <property type="term" value="P:cobalamin biosynthetic process"/>
    <property type="evidence" value="ECO:0007669"/>
    <property type="project" value="UniProtKB-UniPathway"/>
</dbReference>
<evidence type="ECO:0000313" key="5">
    <source>
        <dbReference type="EMBL" id="SDK13176.1"/>
    </source>
</evidence>
<dbReference type="RefSeq" id="WP_043063648.1">
    <property type="nucleotide sequence ID" value="NZ_BJOA01000135.1"/>
</dbReference>
<keyword evidence="2" id="KW-0169">Cobalamin biosynthesis</keyword>
<dbReference type="GO" id="GO:0016994">
    <property type="term" value="F:precorrin-6A reductase activity"/>
    <property type="evidence" value="ECO:0007669"/>
    <property type="project" value="InterPro"/>
</dbReference>
<evidence type="ECO:0000256" key="3">
    <source>
        <dbReference type="ARBA" id="ARBA00023002"/>
    </source>
</evidence>
<evidence type="ECO:0000313" key="6">
    <source>
        <dbReference type="Proteomes" id="UP000037269"/>
    </source>
</evidence>
<reference evidence="5 7" key="2">
    <citation type="submission" date="2016-10" db="EMBL/GenBank/DDBJ databases">
        <authorList>
            <person name="de Groot N.N."/>
        </authorList>
    </citation>
    <scope>NUCLEOTIDE SEQUENCE [LARGE SCALE GENOMIC DNA]</scope>
    <source>
        <strain evidence="5 7">DSM 2895</strain>
    </source>
</reference>
<dbReference type="EMBL" id="LGUG01000005">
    <property type="protein sequence ID" value="KON93103.1"/>
    <property type="molecule type" value="Genomic_DNA"/>
</dbReference>
<dbReference type="PANTHER" id="PTHR36925:SF1">
    <property type="entry name" value="COBALT-PRECORRIN-6A REDUCTASE"/>
    <property type="match status" value="1"/>
</dbReference>
<comment type="pathway">
    <text evidence="1">Cofactor biosynthesis; adenosylcobalamin biosynthesis.</text>
</comment>
<keyword evidence="6" id="KW-1185">Reference proteome</keyword>
<dbReference type="NCBIfam" id="TIGR00715">
    <property type="entry name" value="precor6x_red"/>
    <property type="match status" value="1"/>
</dbReference>
<proteinExistence type="predicted"/>
<dbReference type="PROSITE" id="PS51014">
    <property type="entry name" value="COBK_CBIJ"/>
    <property type="match status" value="1"/>
</dbReference>
<evidence type="ECO:0000256" key="1">
    <source>
        <dbReference type="ARBA" id="ARBA00004953"/>
    </source>
</evidence>
<evidence type="ECO:0000313" key="4">
    <source>
        <dbReference type="EMBL" id="KON93103.1"/>
    </source>
</evidence>
<dbReference type="Pfam" id="PF02571">
    <property type="entry name" value="CbiJ"/>
    <property type="match status" value="1"/>
</dbReference>
<dbReference type="EMBL" id="FNED01000040">
    <property type="protein sequence ID" value="SDK13176.1"/>
    <property type="molecule type" value="Genomic_DNA"/>
</dbReference>
<dbReference type="STRING" id="47500.AF333_25870"/>
<gene>
    <name evidence="4" type="ORF">AF333_25870</name>
    <name evidence="5" type="ORF">SAMN04487909_14017</name>
</gene>
<dbReference type="Proteomes" id="UP000037269">
    <property type="component" value="Unassembled WGS sequence"/>
</dbReference>
<dbReference type="AlphaFoldDB" id="A0A0D1WLT0"/>
<keyword evidence="3" id="KW-0560">Oxidoreductase</keyword>
<name>A0A0D1WLT0_ANEMI</name>
<dbReference type="GeneID" id="42308554"/>
<organism evidence="4 6">
    <name type="scientific">Aneurinibacillus migulanus</name>
    <name type="common">Bacillus migulanus</name>
    <dbReference type="NCBI Taxonomy" id="47500"/>
    <lineage>
        <taxon>Bacteria</taxon>
        <taxon>Bacillati</taxon>
        <taxon>Bacillota</taxon>
        <taxon>Bacilli</taxon>
        <taxon>Bacillales</taxon>
        <taxon>Paenibacillaceae</taxon>
        <taxon>Aneurinibacillus group</taxon>
        <taxon>Aneurinibacillus</taxon>
    </lineage>
</organism>
<evidence type="ECO:0000313" key="7">
    <source>
        <dbReference type="Proteomes" id="UP000182836"/>
    </source>
</evidence>
<accession>A0A0D1WLT0</accession>
<reference evidence="4 6" key="1">
    <citation type="submission" date="2015-07" db="EMBL/GenBank/DDBJ databases">
        <title>Fjat-14205 dsm 2895.</title>
        <authorList>
            <person name="Liu B."/>
            <person name="Wang J."/>
            <person name="Zhu Y."/>
            <person name="Liu G."/>
            <person name="Chen Q."/>
            <person name="Chen Z."/>
            <person name="Lan J."/>
            <person name="Che J."/>
            <person name="Ge C."/>
            <person name="Shi H."/>
            <person name="Pan Z."/>
            <person name="Liu X."/>
        </authorList>
    </citation>
    <scope>NUCLEOTIDE SEQUENCE [LARGE SCALE GENOMIC DNA]</scope>
    <source>
        <strain evidence="4 6">DSM 2895</strain>
    </source>
</reference>
<dbReference type="PANTHER" id="PTHR36925">
    <property type="entry name" value="COBALT-PRECORRIN-6A REDUCTASE"/>
    <property type="match status" value="1"/>
</dbReference>
<dbReference type="PATRIC" id="fig|47500.12.peg.3567"/>
<dbReference type="InterPro" id="IPR003723">
    <property type="entry name" value="Precorrin-6x_reduct"/>
</dbReference>
<sequence length="264" mass="29027">MILILAGTSDARELAMLVQQEGYPLLTTVVTESAAKSMEEAGLPVRVGRMNADEICELIKEQRFQAVIDASHPFAEEASRNALSGAKLAGVPYIRYERASVEEKPHPLITMVDDYAEAAAVAAEHKGVVMLTTGSKTLQVFTEKLINLPDVRLIARMLPRKDNMEKCEQLGVEQKNIVAIQGPFSKELNAALYKQYGVTLMITKESGKVGSVDEKLEAALELGIPTVMIARPKIEYGTVFSEFNQVIKALKEKLKEEQTDGIPH</sequence>
<evidence type="ECO:0000256" key="2">
    <source>
        <dbReference type="ARBA" id="ARBA00022573"/>
    </source>
</evidence>